<reference evidence="1" key="1">
    <citation type="submission" date="2021-03" db="EMBL/GenBank/DDBJ databases">
        <authorList>
            <person name="Kanchanasin P."/>
            <person name="Saeng-In P."/>
            <person name="Phongsopitanun W."/>
            <person name="Yuki M."/>
            <person name="Kudo T."/>
            <person name="Ohkuma M."/>
            <person name="Tanasupawat S."/>
        </authorList>
    </citation>
    <scope>NUCLEOTIDE SEQUENCE</scope>
    <source>
        <strain evidence="1">GKU 128</strain>
    </source>
</reference>
<sequence>MVNALYECRITHARAAPIRHAFGYSGYMWLVDLDRLPRLSRVLRLLASFRAKDHVGDPGLSLRQNVDRFLDEHGLVADRVLMLTQARVLGYVFNPLTVYWCSVRDGEPVCTIAEVHNTYGGRHRYLMLPGETETAKAFYVSPFNTVSGVYRLDLPPPGEFLKLSVRLHQDGRPPFVATVLGRRRPATGTGLVRMFIRHPLAPLVTSLRIRRQGIGLYLRGLKIVPRD</sequence>
<protein>
    <submittedName>
        <fullName evidence="1">DUF1365 domain-containing protein</fullName>
    </submittedName>
</protein>
<dbReference type="EMBL" id="JAGEOJ010000011">
    <property type="protein sequence ID" value="MBO2450920.1"/>
    <property type="molecule type" value="Genomic_DNA"/>
</dbReference>
<organism evidence="1 2">
    <name type="scientific">Actinomadura barringtoniae</name>
    <dbReference type="NCBI Taxonomy" id="1427535"/>
    <lineage>
        <taxon>Bacteria</taxon>
        <taxon>Bacillati</taxon>
        <taxon>Actinomycetota</taxon>
        <taxon>Actinomycetes</taxon>
        <taxon>Streptosporangiales</taxon>
        <taxon>Thermomonosporaceae</taxon>
        <taxon>Actinomadura</taxon>
    </lineage>
</organism>
<gene>
    <name evidence="1" type="ORF">J4573_27750</name>
</gene>
<accession>A0A939PE38</accession>
<name>A0A939PE38_9ACTN</name>
<dbReference type="AlphaFoldDB" id="A0A939PE38"/>
<dbReference type="InterPro" id="IPR010775">
    <property type="entry name" value="DUF1365"/>
</dbReference>
<dbReference type="Pfam" id="PF07103">
    <property type="entry name" value="DUF1365"/>
    <property type="match status" value="1"/>
</dbReference>
<dbReference type="PANTHER" id="PTHR33973:SF4">
    <property type="entry name" value="OS07G0153300 PROTEIN"/>
    <property type="match status" value="1"/>
</dbReference>
<proteinExistence type="predicted"/>
<dbReference type="RefSeq" id="WP_208258793.1">
    <property type="nucleotide sequence ID" value="NZ_JAGEOJ010000011.1"/>
</dbReference>
<keyword evidence="2" id="KW-1185">Reference proteome</keyword>
<evidence type="ECO:0000313" key="1">
    <source>
        <dbReference type="EMBL" id="MBO2450920.1"/>
    </source>
</evidence>
<dbReference type="PANTHER" id="PTHR33973">
    <property type="entry name" value="OS07G0153300 PROTEIN"/>
    <property type="match status" value="1"/>
</dbReference>
<dbReference type="Proteomes" id="UP000669179">
    <property type="component" value="Unassembled WGS sequence"/>
</dbReference>
<comment type="caution">
    <text evidence="1">The sequence shown here is derived from an EMBL/GenBank/DDBJ whole genome shotgun (WGS) entry which is preliminary data.</text>
</comment>
<evidence type="ECO:0000313" key="2">
    <source>
        <dbReference type="Proteomes" id="UP000669179"/>
    </source>
</evidence>